<feature type="domain" description="DUF3459" evidence="1">
    <location>
        <begin position="86"/>
        <end position="137"/>
    </location>
</feature>
<reference evidence="3" key="1">
    <citation type="journal article" date="2019" name="Int. J. Syst. Evol. Microbiol.">
        <title>The Global Catalogue of Microorganisms (GCM) 10K type strain sequencing project: providing services to taxonomists for standard genome sequencing and annotation.</title>
        <authorList>
            <consortium name="The Broad Institute Genomics Platform"/>
            <consortium name="The Broad Institute Genome Sequencing Center for Infectious Disease"/>
            <person name="Wu L."/>
            <person name="Ma J."/>
        </authorList>
    </citation>
    <scope>NUCLEOTIDE SEQUENCE [LARGE SCALE GENOMIC DNA]</scope>
    <source>
        <strain evidence="3">CGMCC 4.7357</strain>
    </source>
</reference>
<dbReference type="Gene3D" id="3.20.20.80">
    <property type="entry name" value="Glycosidases"/>
    <property type="match status" value="1"/>
</dbReference>
<keyword evidence="3" id="KW-1185">Reference proteome</keyword>
<evidence type="ECO:0000313" key="3">
    <source>
        <dbReference type="Proteomes" id="UP001595997"/>
    </source>
</evidence>
<name>A0ABV9AAE9_9ACTN</name>
<dbReference type="SUPFAM" id="SSF51445">
    <property type="entry name" value="(Trans)glycosidases"/>
    <property type="match status" value="1"/>
</dbReference>
<proteinExistence type="predicted"/>
<accession>A0ABV9AAE9</accession>
<dbReference type="Proteomes" id="UP001595997">
    <property type="component" value="Unassembled WGS sequence"/>
</dbReference>
<gene>
    <name evidence="2" type="ORF">ACFPA8_22255</name>
</gene>
<dbReference type="Pfam" id="PF11941">
    <property type="entry name" value="DUF3459"/>
    <property type="match status" value="1"/>
</dbReference>
<comment type="caution">
    <text evidence="2">The sequence shown here is derived from an EMBL/GenBank/DDBJ whole genome shotgun (WGS) entry which is preliminary data.</text>
</comment>
<protein>
    <submittedName>
        <fullName evidence="2">DUF3459 domain-containing protein</fullName>
    </submittedName>
</protein>
<organism evidence="2 3">
    <name type="scientific">Streptomyces ovatisporus</name>
    <dbReference type="NCBI Taxonomy" id="1128682"/>
    <lineage>
        <taxon>Bacteria</taxon>
        <taxon>Bacillati</taxon>
        <taxon>Actinomycetota</taxon>
        <taxon>Actinomycetes</taxon>
        <taxon>Kitasatosporales</taxon>
        <taxon>Streptomycetaceae</taxon>
        <taxon>Streptomyces</taxon>
    </lineage>
</organism>
<evidence type="ECO:0000313" key="2">
    <source>
        <dbReference type="EMBL" id="MFC4496859.1"/>
    </source>
</evidence>
<evidence type="ECO:0000259" key="1">
    <source>
        <dbReference type="Pfam" id="PF11941"/>
    </source>
</evidence>
<sequence>MAERKPSSRRLDTPWRCRVPLPWQEEGPSYGFGPGGGWLPQPKGWGEYSAAPQSGDPRSFLELYRTALRLRRDVRGSGELEWLPAGEGGLAFRRGGAFECRVNLGDRPLPLPAGASLPVASDSPEGGGVLAPDTAVWIKPSA</sequence>
<dbReference type="EMBL" id="JBHSFH010000013">
    <property type="protein sequence ID" value="MFC4496859.1"/>
    <property type="molecule type" value="Genomic_DNA"/>
</dbReference>
<dbReference type="RefSeq" id="WP_386451195.1">
    <property type="nucleotide sequence ID" value="NZ_JBHSFH010000013.1"/>
</dbReference>
<dbReference type="InterPro" id="IPR017853">
    <property type="entry name" value="GH"/>
</dbReference>
<dbReference type="InterPro" id="IPR022567">
    <property type="entry name" value="DUF3459"/>
</dbReference>